<keyword evidence="2" id="KW-0808">Transferase</keyword>
<evidence type="ECO:0000256" key="3">
    <source>
        <dbReference type="ARBA" id="ARBA00022741"/>
    </source>
</evidence>
<dbReference type="CDD" id="cd14017">
    <property type="entry name" value="STKc_TTBK"/>
    <property type="match status" value="1"/>
</dbReference>
<dbReference type="Gene3D" id="1.10.510.10">
    <property type="entry name" value="Transferase(Phosphotransferase) domain 1"/>
    <property type="match status" value="1"/>
</dbReference>
<keyword evidence="1" id="KW-0723">Serine/threonine-protein kinase</keyword>
<name>A0A069DZP6_9HEMI</name>
<evidence type="ECO:0000259" key="9">
    <source>
        <dbReference type="PROSITE" id="PS50011"/>
    </source>
</evidence>
<dbReference type="FunFam" id="3.30.200.20:FF:000358">
    <property type="entry name" value="Tau tubulin kinase 2b"/>
    <property type="match status" value="1"/>
</dbReference>
<dbReference type="InterPro" id="IPR017441">
    <property type="entry name" value="Protein_kinase_ATP_BS"/>
</dbReference>
<evidence type="ECO:0000256" key="4">
    <source>
        <dbReference type="ARBA" id="ARBA00022777"/>
    </source>
</evidence>
<dbReference type="Pfam" id="PF00069">
    <property type="entry name" value="Pkinase"/>
    <property type="match status" value="1"/>
</dbReference>
<evidence type="ECO:0000256" key="2">
    <source>
        <dbReference type="ARBA" id="ARBA00022679"/>
    </source>
</evidence>
<dbReference type="EMBL" id="GBGD01000275">
    <property type="protein sequence ID" value="JAC88614.1"/>
    <property type="molecule type" value="mRNA"/>
</dbReference>
<evidence type="ECO:0000256" key="8">
    <source>
        <dbReference type="SAM" id="MobiDB-lite"/>
    </source>
</evidence>
<dbReference type="PROSITE" id="PS00107">
    <property type="entry name" value="PROTEIN_KINASE_ATP"/>
    <property type="match status" value="1"/>
</dbReference>
<evidence type="ECO:0000313" key="10">
    <source>
        <dbReference type="EMBL" id="JAC88614.1"/>
    </source>
</evidence>
<feature type="domain" description="Protein kinase" evidence="9">
    <location>
        <begin position="17"/>
        <end position="276"/>
    </location>
</feature>
<feature type="region of interest" description="Disordered" evidence="8">
    <location>
        <begin position="381"/>
        <end position="474"/>
    </location>
</feature>
<feature type="binding site" evidence="7">
    <location>
        <position position="46"/>
    </location>
    <ligand>
        <name>ATP</name>
        <dbReference type="ChEBI" id="CHEBI:30616"/>
    </ligand>
</feature>
<dbReference type="InterPro" id="IPR011009">
    <property type="entry name" value="Kinase-like_dom_sf"/>
</dbReference>
<feature type="region of interest" description="Disordered" evidence="8">
    <location>
        <begin position="815"/>
        <end position="839"/>
    </location>
</feature>
<sequence>MTSEDLLQPGHVVKERWKVVKKIGGGGFGEIYEGLDLVTKEQVALKVESARQPKQVLKMEVAVLKKLQGREHVCRFIGCGRNDRFNYVVMQLQGKNLAELRRAQPRGAFSLSTTLRLGLQILKAIDSIHEVGFLHRDIKPSNFSIGRLPNNCRKVYMLDFGLARQYTTATGEVRAPRTAAGFRGTVRYASINAHKNKEMGRHDDLWSLFYMLAEFVNGQLPWRKMKDKEQVGLMKEKYDHRLLLKHLPSDLRLFLEHIQGLEYNDKPDYAMLCGLFERCMKRRGVKETDPYDWERPAVQPTPAGWSATSTTSPAVAAPVIATAPQTDNHTTQHLDNDQENIEPDNRKEIEAVGEYDGIGLKGRRAVSGSVVTNRDKHHISIDRNCNATTPADTTPALVTGSPKKTRRAVSMPGTPQGVQQSEKDRDRERDKDKEKGVDFEGDAVMVSARSQSDRRAHSANQNQRKSADATLGRLRVSAVERKAKAQTVSLSHEPPQDMTTATTTVGGGIGGGGESPRARDPVTELDASVYSVATKTAGVTGPDVAVRSSRRRVGSSRPLGPTGKANRDLSVTQFALIDDDNLSATQQVTKGGGGLTLVSQWKSQFDDSEETTDNEWKGENMPSPEHKLALANSQPQLTAADGASHGSNILEKKQTSSQVVHHPSQTAQQDGHLSKISEDSTRHSCIKNIQIQHSNNSGNNNANLINQQVQHPQGTEVKLDRKTKVRCLNIAGIENFPHLQPMLPRAWSVPQIGLNIRSGLEPPLIQQAAFDEILYSVDVMRNVASRSTQSRTVRRKRSLPAMALNSVKIQENGIIKKEGDKQKSSVDKEESSLVTAKTTADDEEIEIQPVSGRLEIRVVDRSNDISPQTAQTARETRRSEHKGRGGVSPVSTGREETTSLYYDATEESSRDKHNLSPVKEVDSRYTNLEGSGEVVGRLGWPAASGGEEGTGGSGHDLRRSATAPHCKLEEEKQLTPGLRRRRNVEKYVTDQSQLQLRFSRPRRFIDAGGGSMVGIGPRCRRFHPVAAATEGAARE</sequence>
<feature type="compositionally biased region" description="Basic and acidic residues" evidence="8">
    <location>
        <begin position="815"/>
        <end position="831"/>
    </location>
</feature>
<feature type="region of interest" description="Disordered" evidence="8">
    <location>
        <begin position="941"/>
        <end position="961"/>
    </location>
</feature>
<feature type="compositionally biased region" description="Basic and acidic residues" evidence="8">
    <location>
        <begin position="614"/>
        <end position="626"/>
    </location>
</feature>
<dbReference type="AlphaFoldDB" id="A0A069DZP6"/>
<comment type="similarity">
    <text evidence="6">Belongs to the protein kinase superfamily. CK1 Ser/Thr protein kinase family.</text>
</comment>
<dbReference type="GO" id="GO:0015630">
    <property type="term" value="C:microtubule cytoskeleton"/>
    <property type="evidence" value="ECO:0007669"/>
    <property type="project" value="UniProtKB-ARBA"/>
</dbReference>
<feature type="compositionally biased region" description="Polar residues" evidence="8">
    <location>
        <begin position="655"/>
        <end position="671"/>
    </location>
</feature>
<evidence type="ECO:0000256" key="1">
    <source>
        <dbReference type="ARBA" id="ARBA00022527"/>
    </source>
</evidence>
<evidence type="ECO:0000256" key="7">
    <source>
        <dbReference type="PROSITE-ProRule" id="PRU10141"/>
    </source>
</evidence>
<dbReference type="PROSITE" id="PS50011">
    <property type="entry name" value="PROTEIN_KINASE_DOM"/>
    <property type="match status" value="1"/>
</dbReference>
<feature type="region of interest" description="Disordered" evidence="8">
    <location>
        <begin position="861"/>
        <end position="897"/>
    </location>
</feature>
<keyword evidence="5 7" id="KW-0067">ATP-binding</keyword>
<dbReference type="SUPFAM" id="SSF56112">
    <property type="entry name" value="Protein kinase-like (PK-like)"/>
    <property type="match status" value="1"/>
</dbReference>
<feature type="region of interest" description="Disordered" evidence="8">
    <location>
        <begin position="653"/>
        <end position="679"/>
    </location>
</feature>
<dbReference type="InterPro" id="IPR000719">
    <property type="entry name" value="Prot_kinase_dom"/>
</dbReference>
<proteinExistence type="evidence at transcript level"/>
<dbReference type="SMART" id="SM00220">
    <property type="entry name" value="S_TKc"/>
    <property type="match status" value="1"/>
</dbReference>
<feature type="region of interest" description="Disordered" evidence="8">
    <location>
        <begin position="602"/>
        <end position="626"/>
    </location>
</feature>
<protein>
    <submittedName>
        <fullName evidence="10">Putative casein kinase serine/threonine/tyrosine protein kinase</fullName>
    </submittedName>
</protein>
<dbReference type="GO" id="GO:0004674">
    <property type="term" value="F:protein serine/threonine kinase activity"/>
    <property type="evidence" value="ECO:0007669"/>
    <property type="project" value="UniProtKB-KW"/>
</dbReference>
<dbReference type="InterPro" id="IPR050235">
    <property type="entry name" value="CK1_Ser-Thr_kinase"/>
</dbReference>
<feature type="compositionally biased region" description="Polar residues" evidence="8">
    <location>
        <begin position="864"/>
        <end position="873"/>
    </location>
</feature>
<evidence type="ECO:0000256" key="5">
    <source>
        <dbReference type="ARBA" id="ARBA00022840"/>
    </source>
</evidence>
<dbReference type="FunFam" id="1.10.510.10:FF:000481">
    <property type="entry name" value="Asator, isoform D"/>
    <property type="match status" value="1"/>
</dbReference>
<dbReference type="GO" id="GO:0005524">
    <property type="term" value="F:ATP binding"/>
    <property type="evidence" value="ECO:0007669"/>
    <property type="project" value="UniProtKB-UniRule"/>
</dbReference>
<dbReference type="InterPro" id="IPR047916">
    <property type="entry name" value="TTBK_Asator-like_STKc"/>
</dbReference>
<feature type="region of interest" description="Disordered" evidence="8">
    <location>
        <begin position="547"/>
        <end position="566"/>
    </location>
</feature>
<feature type="compositionally biased region" description="Basic and acidic residues" evidence="8">
    <location>
        <begin position="421"/>
        <end position="438"/>
    </location>
</feature>
<reference evidence="10" key="1">
    <citation type="journal article" date="2015" name="J. Med. Entomol.">
        <title>A Deep Insight Into the Sialotranscriptome of the Chagas Disease Vector, Panstrongylus megistus (Hemiptera: Heteroptera).</title>
        <authorList>
            <person name="Ribeiro J.M."/>
            <person name="Schwarz A."/>
            <person name="Francischetti I.M."/>
        </authorList>
    </citation>
    <scope>NUCLEOTIDE SEQUENCE</scope>
    <source>
        <tissue evidence="10">Salivary glands</tissue>
    </source>
</reference>
<evidence type="ECO:0000256" key="6">
    <source>
        <dbReference type="ARBA" id="ARBA00061588"/>
    </source>
</evidence>
<feature type="compositionally biased region" description="Polar residues" evidence="8">
    <location>
        <begin position="383"/>
        <end position="392"/>
    </location>
</feature>
<keyword evidence="4 10" id="KW-0418">Kinase</keyword>
<keyword evidence="3 7" id="KW-0547">Nucleotide-binding</keyword>
<dbReference type="PANTHER" id="PTHR11909">
    <property type="entry name" value="CASEIN KINASE-RELATED"/>
    <property type="match status" value="1"/>
</dbReference>
<organism evidence="10">
    <name type="scientific">Panstrongylus megistus</name>
    <dbReference type="NCBI Taxonomy" id="65343"/>
    <lineage>
        <taxon>Eukaryota</taxon>
        <taxon>Metazoa</taxon>
        <taxon>Ecdysozoa</taxon>
        <taxon>Arthropoda</taxon>
        <taxon>Hexapoda</taxon>
        <taxon>Insecta</taxon>
        <taxon>Pterygota</taxon>
        <taxon>Neoptera</taxon>
        <taxon>Paraneoptera</taxon>
        <taxon>Hemiptera</taxon>
        <taxon>Heteroptera</taxon>
        <taxon>Panheteroptera</taxon>
        <taxon>Cimicomorpha</taxon>
        <taxon>Reduviidae</taxon>
        <taxon>Triatominae</taxon>
        <taxon>Panstrongylus</taxon>
    </lineage>
</organism>
<accession>A0A069DZP6</accession>